<dbReference type="Proteomes" id="UP000472263">
    <property type="component" value="Chromosome 4"/>
</dbReference>
<dbReference type="PANTHER" id="PTHR45734:SF6">
    <property type="entry name" value="TENSIN-4"/>
    <property type="match status" value="1"/>
</dbReference>
<sequence>CTASHSVVSLPQTWTKHRPTSVMEKLARIDLTYITERMITIIYPVVHLEESYLQDLRTVILMLQSKHGHNYLLINLSEKNDSLTKMNHKIVDTGWVDCLAPSLNQIYGVCTIMENWLQAHSNVCVCVHNYDPTDCGVRSSIIMSTEACLFHLNIRIFLSADLSLEHFAMRRFYNDQVSALMTPSQKRPRDLLWLLTSDCKFKLHTNYLFLL</sequence>
<dbReference type="AlphaFoldDB" id="A0A667YUF6"/>
<dbReference type="InterPro" id="IPR029021">
    <property type="entry name" value="Prot-tyrosine_phosphatase-like"/>
</dbReference>
<reference evidence="1" key="3">
    <citation type="submission" date="2025-09" db="UniProtKB">
        <authorList>
            <consortium name="Ensembl"/>
        </authorList>
    </citation>
    <scope>IDENTIFICATION</scope>
</reference>
<keyword evidence="2" id="KW-1185">Reference proteome</keyword>
<evidence type="ECO:0000313" key="2">
    <source>
        <dbReference type="Proteomes" id="UP000472263"/>
    </source>
</evidence>
<evidence type="ECO:0000313" key="1">
    <source>
        <dbReference type="Ensembl" id="ENSMMDP00005030043.1"/>
    </source>
</evidence>
<dbReference type="Ensembl" id="ENSMMDT00005030739.1">
    <property type="protein sequence ID" value="ENSMMDP00005030043.1"/>
    <property type="gene ID" value="ENSMMDG00005014239.1"/>
</dbReference>
<accession>A0A667YUF6</accession>
<organism evidence="1 2">
    <name type="scientific">Myripristis murdjan</name>
    <name type="common">pinecone soldierfish</name>
    <dbReference type="NCBI Taxonomy" id="586833"/>
    <lineage>
        <taxon>Eukaryota</taxon>
        <taxon>Metazoa</taxon>
        <taxon>Chordata</taxon>
        <taxon>Craniata</taxon>
        <taxon>Vertebrata</taxon>
        <taxon>Euteleostomi</taxon>
        <taxon>Actinopterygii</taxon>
        <taxon>Neopterygii</taxon>
        <taxon>Teleostei</taxon>
        <taxon>Neoteleostei</taxon>
        <taxon>Acanthomorphata</taxon>
        <taxon>Holocentriformes</taxon>
        <taxon>Holocentridae</taxon>
        <taxon>Myripristis</taxon>
    </lineage>
</organism>
<name>A0A667YUF6_9TELE</name>
<protein>
    <recommendedName>
        <fullName evidence="3">Phosphatase tensin-type domain-containing protein</fullName>
    </recommendedName>
</protein>
<dbReference type="SUPFAM" id="SSF52799">
    <property type="entry name" value="(Phosphotyrosine protein) phosphatases II"/>
    <property type="match status" value="1"/>
</dbReference>
<dbReference type="Gene3D" id="3.90.190.10">
    <property type="entry name" value="Protein tyrosine phosphatase superfamily"/>
    <property type="match status" value="1"/>
</dbReference>
<dbReference type="GO" id="GO:0005925">
    <property type="term" value="C:focal adhesion"/>
    <property type="evidence" value="ECO:0007669"/>
    <property type="project" value="TreeGrafter"/>
</dbReference>
<proteinExistence type="predicted"/>
<dbReference type="InterPro" id="IPR051484">
    <property type="entry name" value="Tensin_PTEN_phosphatase"/>
</dbReference>
<reference evidence="1" key="2">
    <citation type="submission" date="2025-08" db="UniProtKB">
        <authorList>
            <consortium name="Ensembl"/>
        </authorList>
    </citation>
    <scope>IDENTIFICATION</scope>
</reference>
<evidence type="ECO:0008006" key="3">
    <source>
        <dbReference type="Google" id="ProtNLM"/>
    </source>
</evidence>
<dbReference type="InParanoid" id="A0A667YUF6"/>
<dbReference type="PANTHER" id="PTHR45734">
    <property type="entry name" value="TENSIN"/>
    <property type="match status" value="1"/>
</dbReference>
<dbReference type="GeneTree" id="ENSGT00940000163886"/>
<reference evidence="1" key="1">
    <citation type="submission" date="2019-06" db="EMBL/GenBank/DDBJ databases">
        <authorList>
            <consortium name="Wellcome Sanger Institute Data Sharing"/>
        </authorList>
    </citation>
    <scope>NUCLEOTIDE SEQUENCE [LARGE SCALE GENOMIC DNA]</scope>
</reference>